<sequence length="64" mass="6835">MAGDNTITKLLEMCQVLRAWSMEVGGHMIVVVSCGLYGLKPNIGHTFHNGGHTRGENGNGHVST</sequence>
<dbReference type="HOGENOM" id="CLU_2871332_0_0_1"/>
<dbReference type="Proteomes" id="UP000007306">
    <property type="component" value="Chromosome 12"/>
</dbReference>
<proteinExistence type="predicted"/>
<accession>I1R471</accession>
<evidence type="ECO:0000313" key="1">
    <source>
        <dbReference type="EnsemblPlants" id="ORGLA12G0032700.1"/>
    </source>
</evidence>
<dbReference type="AlphaFoldDB" id="I1R471"/>
<reference evidence="1" key="1">
    <citation type="submission" date="2015-06" db="UniProtKB">
        <authorList>
            <consortium name="EnsemblPlants"/>
        </authorList>
    </citation>
    <scope>IDENTIFICATION</scope>
</reference>
<dbReference type="Gramene" id="ORGLA12G0032700.1">
    <property type="protein sequence ID" value="ORGLA12G0032700.1"/>
    <property type="gene ID" value="ORGLA12G0032700"/>
</dbReference>
<protein>
    <submittedName>
        <fullName evidence="1">Uncharacterized protein</fullName>
    </submittedName>
</protein>
<organism evidence="1 2">
    <name type="scientific">Oryza glaberrima</name>
    <name type="common">African rice</name>
    <dbReference type="NCBI Taxonomy" id="4538"/>
    <lineage>
        <taxon>Eukaryota</taxon>
        <taxon>Viridiplantae</taxon>
        <taxon>Streptophyta</taxon>
        <taxon>Embryophyta</taxon>
        <taxon>Tracheophyta</taxon>
        <taxon>Spermatophyta</taxon>
        <taxon>Magnoliopsida</taxon>
        <taxon>Liliopsida</taxon>
        <taxon>Poales</taxon>
        <taxon>Poaceae</taxon>
        <taxon>BOP clade</taxon>
        <taxon>Oryzoideae</taxon>
        <taxon>Oryzeae</taxon>
        <taxon>Oryzinae</taxon>
        <taxon>Oryza</taxon>
    </lineage>
</organism>
<dbReference type="EnsemblPlants" id="ORGLA12G0032700.1">
    <property type="protein sequence ID" value="ORGLA12G0032700.1"/>
    <property type="gene ID" value="ORGLA12G0032700"/>
</dbReference>
<keyword evidence="2" id="KW-1185">Reference proteome</keyword>
<evidence type="ECO:0000313" key="2">
    <source>
        <dbReference type="Proteomes" id="UP000007306"/>
    </source>
</evidence>
<name>I1R471_ORYGL</name>
<reference evidence="1 2" key="2">
    <citation type="submission" date="2018-04" db="EMBL/GenBank/DDBJ databases">
        <title>OglaRS2 (Oryza glaberrima Reference Sequence Version 2).</title>
        <authorList>
            <person name="Zhang J."/>
            <person name="Kudrna D."/>
            <person name="Lee S."/>
            <person name="Talag J."/>
            <person name="Rajasekar S."/>
            <person name="Wing R.A."/>
        </authorList>
    </citation>
    <scope>NUCLEOTIDE SEQUENCE [LARGE SCALE GENOMIC DNA]</scope>
    <source>
        <strain evidence="1 2">cv. IRGC 96717</strain>
    </source>
</reference>